<evidence type="ECO:0008006" key="3">
    <source>
        <dbReference type="Google" id="ProtNLM"/>
    </source>
</evidence>
<evidence type="ECO:0000313" key="1">
    <source>
        <dbReference type="EMBL" id="MFC4874165.1"/>
    </source>
</evidence>
<protein>
    <recommendedName>
        <fullName evidence="3">RNA polymerase sigma-70 region 2 domain-containing protein</fullName>
    </recommendedName>
</protein>
<name>A0ABV9T5Z3_9BACT</name>
<keyword evidence="2" id="KW-1185">Reference proteome</keyword>
<organism evidence="1 2">
    <name type="scientific">Negadavirga shengliensis</name>
    <dbReference type="NCBI Taxonomy" id="1389218"/>
    <lineage>
        <taxon>Bacteria</taxon>
        <taxon>Pseudomonadati</taxon>
        <taxon>Bacteroidota</taxon>
        <taxon>Cytophagia</taxon>
        <taxon>Cytophagales</taxon>
        <taxon>Cyclobacteriaceae</taxon>
        <taxon>Negadavirga</taxon>
    </lineage>
</organism>
<reference evidence="2" key="1">
    <citation type="journal article" date="2019" name="Int. J. Syst. Evol. Microbiol.">
        <title>The Global Catalogue of Microorganisms (GCM) 10K type strain sequencing project: providing services to taxonomists for standard genome sequencing and annotation.</title>
        <authorList>
            <consortium name="The Broad Institute Genomics Platform"/>
            <consortium name="The Broad Institute Genome Sequencing Center for Infectious Disease"/>
            <person name="Wu L."/>
            <person name="Ma J."/>
        </authorList>
    </citation>
    <scope>NUCLEOTIDE SEQUENCE [LARGE SCALE GENOMIC DNA]</scope>
    <source>
        <strain evidence="2">CGMCC 4.7466</strain>
    </source>
</reference>
<dbReference type="RefSeq" id="WP_377067754.1">
    <property type="nucleotide sequence ID" value="NZ_JBHSJJ010000016.1"/>
</dbReference>
<accession>A0ABV9T5Z3</accession>
<dbReference type="Proteomes" id="UP001595818">
    <property type="component" value="Unassembled WGS sequence"/>
</dbReference>
<gene>
    <name evidence="1" type="ORF">ACFPFU_20845</name>
</gene>
<proteinExistence type="predicted"/>
<dbReference type="EMBL" id="JBHSJJ010000016">
    <property type="protein sequence ID" value="MFC4874165.1"/>
    <property type="molecule type" value="Genomic_DNA"/>
</dbReference>
<comment type="caution">
    <text evidence="1">The sequence shown here is derived from an EMBL/GenBank/DDBJ whole genome shotgun (WGS) entry which is preliminary data.</text>
</comment>
<evidence type="ECO:0000313" key="2">
    <source>
        <dbReference type="Proteomes" id="UP001595818"/>
    </source>
</evidence>
<sequence>MVVILVSCRLSLFYILEYFFDFVKNIFSPAYIDIALLKMSEEFLEEVSNQDWKSLGKRMKGMAVHWLKHTFGESNPKLPMGYKIEDITQDALRRAMIKDWKEKFNQKRFENYLFGAIRSIVSNLADLSDNKEVDREFFNKEQQSDDGEKTRLIDQMPETDGSDIYNKIDKEIAFDKLELEIDGEKDLESVLTAMRLGMQPKEIAEELEKEPKEIYKLQRQLFSRAQKIGKSLHYEK</sequence>